<evidence type="ECO:0000256" key="6">
    <source>
        <dbReference type="ARBA" id="ARBA00047388"/>
    </source>
</evidence>
<feature type="domain" description="Thioredoxin" evidence="8">
    <location>
        <begin position="183"/>
        <end position="329"/>
    </location>
</feature>
<accession>A0A1D1YBZ2</accession>
<dbReference type="InterPro" id="IPR046349">
    <property type="entry name" value="C1-like_sf"/>
</dbReference>
<comment type="catalytic activity">
    <reaction evidence="7">
        <text>[protein]-dithiol + NADP(+) = [protein]-disulfide + NADPH + H(+)</text>
        <dbReference type="Rhea" id="RHEA:18753"/>
        <dbReference type="Rhea" id="RHEA-COMP:10593"/>
        <dbReference type="Rhea" id="RHEA-COMP:10594"/>
        <dbReference type="ChEBI" id="CHEBI:15378"/>
        <dbReference type="ChEBI" id="CHEBI:29950"/>
        <dbReference type="ChEBI" id="CHEBI:50058"/>
        <dbReference type="ChEBI" id="CHEBI:57783"/>
        <dbReference type="ChEBI" id="CHEBI:58349"/>
        <dbReference type="EC" id="1.8.1.8"/>
    </reaction>
</comment>
<dbReference type="InterPro" id="IPR013766">
    <property type="entry name" value="Thioredoxin_domain"/>
</dbReference>
<feature type="non-terminal residue" evidence="9">
    <location>
        <position position="1"/>
    </location>
</feature>
<evidence type="ECO:0000259" key="8">
    <source>
        <dbReference type="PROSITE" id="PS51352"/>
    </source>
</evidence>
<organism evidence="9">
    <name type="scientific">Anthurium amnicola</name>
    <dbReference type="NCBI Taxonomy" id="1678845"/>
    <lineage>
        <taxon>Eukaryota</taxon>
        <taxon>Viridiplantae</taxon>
        <taxon>Streptophyta</taxon>
        <taxon>Embryophyta</taxon>
        <taxon>Tracheophyta</taxon>
        <taxon>Spermatophyta</taxon>
        <taxon>Magnoliopsida</taxon>
        <taxon>Liliopsida</taxon>
        <taxon>Araceae</taxon>
        <taxon>Pothoideae</taxon>
        <taxon>Potheae</taxon>
        <taxon>Anthurium</taxon>
    </lineage>
</organism>
<dbReference type="EC" id="1.8.1.8" evidence="1"/>
<dbReference type="PROSITE" id="PS00194">
    <property type="entry name" value="THIOREDOXIN_1"/>
    <property type="match status" value="1"/>
</dbReference>
<gene>
    <name evidence="9" type="primary">At1g60420_9</name>
    <name evidence="9" type="ORF">g.90149</name>
</gene>
<dbReference type="PANTHER" id="PTHR13871:SF96">
    <property type="entry name" value="THIOREDOXIN DOMAIN-CONTAINING PROTEIN"/>
    <property type="match status" value="1"/>
</dbReference>
<dbReference type="AlphaFoldDB" id="A0A1D1YBZ2"/>
<keyword evidence="4" id="KW-0520">NAD</keyword>
<dbReference type="EMBL" id="GDJX01015790">
    <property type="protein sequence ID" value="JAT52146.1"/>
    <property type="molecule type" value="Transcribed_RNA"/>
</dbReference>
<dbReference type="Gene3D" id="3.40.30.10">
    <property type="entry name" value="Glutaredoxin"/>
    <property type="match status" value="3"/>
</dbReference>
<dbReference type="InterPro" id="IPR045870">
    <property type="entry name" value="TryX_NRX_thioredoxin_dom"/>
</dbReference>
<evidence type="ECO:0000256" key="2">
    <source>
        <dbReference type="ARBA" id="ARBA00022737"/>
    </source>
</evidence>
<protein>
    <recommendedName>
        <fullName evidence="1">protein-disulfide reductase</fullName>
        <ecNumber evidence="1">1.8.1.8</ecNumber>
    </recommendedName>
</protein>
<dbReference type="InterPro" id="IPR052259">
    <property type="entry name" value="Nucleoredoxin-like"/>
</dbReference>
<comment type="similarity">
    <text evidence="5">Belongs to the nucleoredoxin family.</text>
</comment>
<reference evidence="9" key="1">
    <citation type="submission" date="2015-07" db="EMBL/GenBank/DDBJ databases">
        <title>Transcriptome Assembly of Anthurium amnicola.</title>
        <authorList>
            <person name="Suzuki J."/>
        </authorList>
    </citation>
    <scope>NUCLEOTIDE SEQUENCE</scope>
</reference>
<evidence type="ECO:0000313" key="9">
    <source>
        <dbReference type="EMBL" id="JAT52146.1"/>
    </source>
</evidence>
<dbReference type="InterPro" id="IPR036249">
    <property type="entry name" value="Thioredoxin-like_sf"/>
</dbReference>
<dbReference type="InterPro" id="IPR004146">
    <property type="entry name" value="DC1"/>
</dbReference>
<dbReference type="Pfam" id="PF03107">
    <property type="entry name" value="C1_2"/>
    <property type="match status" value="1"/>
</dbReference>
<feature type="domain" description="Thioredoxin" evidence="8">
    <location>
        <begin position="12"/>
        <end position="174"/>
    </location>
</feature>
<dbReference type="InterPro" id="IPR012336">
    <property type="entry name" value="Thioredoxin-like_fold"/>
</dbReference>
<dbReference type="GO" id="GO:0004791">
    <property type="term" value="F:thioredoxin-disulfide reductase (NADPH) activity"/>
    <property type="evidence" value="ECO:0007669"/>
    <property type="project" value="InterPro"/>
</dbReference>
<dbReference type="InterPro" id="IPR017937">
    <property type="entry name" value="Thioredoxin_CS"/>
</dbReference>
<evidence type="ECO:0000256" key="1">
    <source>
        <dbReference type="ARBA" id="ARBA00012612"/>
    </source>
</evidence>
<dbReference type="PANTHER" id="PTHR13871">
    <property type="entry name" value="THIOREDOXIN"/>
    <property type="match status" value="1"/>
</dbReference>
<keyword evidence="2" id="KW-0677">Repeat</keyword>
<dbReference type="PROSITE" id="PS51352">
    <property type="entry name" value="THIOREDOXIN_2"/>
    <property type="match status" value="3"/>
</dbReference>
<proteinExistence type="inferred from homology"/>
<dbReference type="SUPFAM" id="SSF52833">
    <property type="entry name" value="Thioredoxin-like"/>
    <property type="match status" value="3"/>
</dbReference>
<dbReference type="CDD" id="cd03009">
    <property type="entry name" value="TryX_like_TryX_NRX"/>
    <property type="match status" value="2"/>
</dbReference>
<comment type="catalytic activity">
    <reaction evidence="6">
        <text>[protein]-dithiol + NAD(+) = [protein]-disulfide + NADH + H(+)</text>
        <dbReference type="Rhea" id="RHEA:18749"/>
        <dbReference type="Rhea" id="RHEA-COMP:10593"/>
        <dbReference type="Rhea" id="RHEA-COMP:10594"/>
        <dbReference type="ChEBI" id="CHEBI:15378"/>
        <dbReference type="ChEBI" id="CHEBI:29950"/>
        <dbReference type="ChEBI" id="CHEBI:50058"/>
        <dbReference type="ChEBI" id="CHEBI:57540"/>
        <dbReference type="ChEBI" id="CHEBI:57945"/>
        <dbReference type="EC" id="1.8.1.8"/>
    </reaction>
</comment>
<keyword evidence="3" id="KW-0560">Oxidoreductase</keyword>
<name>A0A1D1YBZ2_9ARAE</name>
<evidence type="ECO:0000256" key="3">
    <source>
        <dbReference type="ARBA" id="ARBA00023002"/>
    </source>
</evidence>
<evidence type="ECO:0000256" key="7">
    <source>
        <dbReference type="ARBA" id="ARBA00047804"/>
    </source>
</evidence>
<dbReference type="SUPFAM" id="SSF57889">
    <property type="entry name" value="Cysteine-rich domain"/>
    <property type="match status" value="1"/>
</dbReference>
<feature type="domain" description="Thioredoxin" evidence="8">
    <location>
        <begin position="330"/>
        <end position="490"/>
    </location>
</feature>
<dbReference type="Pfam" id="PF13905">
    <property type="entry name" value="Thioredoxin_8"/>
    <property type="match status" value="3"/>
</dbReference>
<evidence type="ECO:0000256" key="4">
    <source>
        <dbReference type="ARBA" id="ARBA00023027"/>
    </source>
</evidence>
<evidence type="ECO:0000256" key="5">
    <source>
        <dbReference type="ARBA" id="ARBA00025782"/>
    </source>
</evidence>
<sequence>EREREREGGMAGVDGSETHDLVALLSGDGGDFLVRNNGDQVKVGDLDGKIVGIYFSAHWCPPCRGFTPKLAEAYADLSPKGFEVVFVSSDRDEGSFQGYLSEMPWLAVPFSDSATRQRAKDLFKVRGIPHLVVLDGSTGKVLTTEAVAVLREYGTDAYPFTPERLAELEEEAAAAKRNQTLQSVLSSPSRDFVIDKHGAKVPVADLEGKIVCLYFSVSSYPPCLEFTPALVKVHEELKNRGEPFEVVLVSLDAKEQAFEEELGKMPWLAVPFKDETCEKLIQYFELRELPTLVVIGADGKTLSSNAAELVEEHGAEAYPFSQERMAELAELEKARQESQTLDSLLVSGELDHVIGKDGAKIPVSELVGKSVLLYFSAHWCPPCRGFTPQLVQAYNEIKAQNSDLEVIFISSDRDQSSFDEYLSGMPWLALPFGDERKKSLNRKFKVAGIPTLVAIGPSGRTVTTEAREMVGEHGAAAYPFTEDRIKQLEQEIEDKAKGWPEKVKHRLHEEHELVLTRHRIYGCDGCDEDGRGWSYCCRECNFDLHPKCALKVEEEGKPPADEGETNKEGYVCDGEVCRKA</sequence>